<dbReference type="Proteomes" id="UP000253314">
    <property type="component" value="Unassembled WGS sequence"/>
</dbReference>
<organism evidence="10 11">
    <name type="scientific">Bacillus taeanensis</name>
    <dbReference type="NCBI Taxonomy" id="273032"/>
    <lineage>
        <taxon>Bacteria</taxon>
        <taxon>Bacillati</taxon>
        <taxon>Bacillota</taxon>
        <taxon>Bacilli</taxon>
        <taxon>Bacillales</taxon>
        <taxon>Bacillaceae</taxon>
        <taxon>Bacillus</taxon>
    </lineage>
</organism>
<keyword evidence="1" id="KW-0547">Nucleotide-binding</keyword>
<dbReference type="GO" id="GO:0009378">
    <property type="term" value="F:four-way junction helicase activity"/>
    <property type="evidence" value="ECO:0007669"/>
    <property type="project" value="TreeGrafter"/>
</dbReference>
<dbReference type="InterPro" id="IPR011545">
    <property type="entry name" value="DEAD/DEAH_box_helicase_dom"/>
</dbReference>
<evidence type="ECO:0000256" key="2">
    <source>
        <dbReference type="ARBA" id="ARBA00022801"/>
    </source>
</evidence>
<dbReference type="PANTHER" id="PTHR13710:SF84">
    <property type="entry name" value="ATP-DEPENDENT DNA HELICASE RECS-RELATED"/>
    <property type="match status" value="1"/>
</dbReference>
<dbReference type="OrthoDB" id="9763310at2"/>
<reference evidence="10 11" key="1">
    <citation type="submission" date="2018-07" db="EMBL/GenBank/DDBJ databases">
        <title>Lottiidibacillus patelloidae gen. nov., sp. nov., isolated from the intestinal tract of a marine limpet and the reclassification of B. taeanensis BH030017T, B. algicola KMM 3737T and B. hwajinpoensis SW-72T as genus Lottiidibacillus.</title>
        <authorList>
            <person name="Liu R."/>
            <person name="Huang Z."/>
        </authorList>
    </citation>
    <scope>NUCLEOTIDE SEQUENCE [LARGE SCALE GENOMIC DNA]</scope>
    <source>
        <strain evidence="10 11">BH030017</strain>
    </source>
</reference>
<keyword evidence="2" id="KW-0378">Hydrolase</keyword>
<evidence type="ECO:0000256" key="5">
    <source>
        <dbReference type="ARBA" id="ARBA00023125"/>
    </source>
</evidence>
<keyword evidence="4" id="KW-0067">ATP-binding</keyword>
<dbReference type="PANTHER" id="PTHR13710">
    <property type="entry name" value="DNA HELICASE RECQ FAMILY MEMBER"/>
    <property type="match status" value="1"/>
</dbReference>
<dbReference type="InterPro" id="IPR027417">
    <property type="entry name" value="P-loop_NTPase"/>
</dbReference>
<dbReference type="PROSITE" id="PS51192">
    <property type="entry name" value="HELICASE_ATP_BIND_1"/>
    <property type="match status" value="1"/>
</dbReference>
<dbReference type="EMBL" id="QOCW01000005">
    <property type="protein sequence ID" value="RBW70320.1"/>
    <property type="molecule type" value="Genomic_DNA"/>
</dbReference>
<dbReference type="GO" id="GO:0005524">
    <property type="term" value="F:ATP binding"/>
    <property type="evidence" value="ECO:0007669"/>
    <property type="project" value="UniProtKB-KW"/>
</dbReference>
<dbReference type="CDD" id="cd18794">
    <property type="entry name" value="SF2_C_RecQ"/>
    <property type="match status" value="1"/>
</dbReference>
<sequence>MNLEKVLNEKFGHQSFRRGQKEIISDCLKGLDVLAMLPTGTGKSLCYQLPGYIMKGAIIIVSPLLSLMEDQVTQMKSYGEKRAVAINSFLTETERRHILNQLANYKFIYISPEALQSEMIKRALKNIQVALFVIDEAHCISQWGYEFRTDYLKLASIRKLLGDPPCLALTATATKEVQEDIVSHLQMRKVKKHIYSADRPNIALKIEWKQSKIAKIERLVQLVKELNGPGIVYVSSRYWSEELTAILRNENINTAFYHAGLETEERLLIQNQFLEGQLDVICCTNAFGMGINKANVRFIIHFHYPQHVEAYLQEIGRAGRDGEKSIAILLYCEDDSWLPLSLIEKEFPTEDELKKVLTILKHDLTVGAVLKKRVDEEIKSIGLSETAWRFILYQLEELAIITKERQLRSFNIHDTSKKILDVVMQRKKYKFKKLIAMKELLETASCRREVLLSVFEERLEVRPKYCCDRCGLDISLFYENHLNTSLAFKQHSWQNELKKILHQSEDEAIE</sequence>
<evidence type="ECO:0000256" key="1">
    <source>
        <dbReference type="ARBA" id="ARBA00022741"/>
    </source>
</evidence>
<name>A0A366XVA8_9BACI</name>
<dbReference type="Pfam" id="PF00270">
    <property type="entry name" value="DEAD"/>
    <property type="match status" value="1"/>
</dbReference>
<dbReference type="Pfam" id="PF00271">
    <property type="entry name" value="Helicase_C"/>
    <property type="match status" value="1"/>
</dbReference>
<keyword evidence="5" id="KW-0238">DNA-binding</keyword>
<dbReference type="InterPro" id="IPR036388">
    <property type="entry name" value="WH-like_DNA-bd_sf"/>
</dbReference>
<gene>
    <name evidence="10" type="ORF">DS031_07055</name>
</gene>
<comment type="caution">
    <text evidence="10">The sequence shown here is derived from an EMBL/GenBank/DDBJ whole genome shotgun (WGS) entry which is preliminary data.</text>
</comment>
<dbReference type="GO" id="GO:0005737">
    <property type="term" value="C:cytoplasm"/>
    <property type="evidence" value="ECO:0007669"/>
    <property type="project" value="TreeGrafter"/>
</dbReference>
<proteinExistence type="predicted"/>
<dbReference type="PROSITE" id="PS00690">
    <property type="entry name" value="DEAH_ATP_HELICASE"/>
    <property type="match status" value="1"/>
</dbReference>
<dbReference type="FunFam" id="3.40.50.300:FF:001363">
    <property type="entry name" value="ATP-dependent DNA helicase RecQ"/>
    <property type="match status" value="1"/>
</dbReference>
<keyword evidence="11" id="KW-1185">Reference proteome</keyword>
<dbReference type="PROSITE" id="PS51194">
    <property type="entry name" value="HELICASE_CTER"/>
    <property type="match status" value="1"/>
</dbReference>
<dbReference type="GO" id="GO:0003677">
    <property type="term" value="F:DNA binding"/>
    <property type="evidence" value="ECO:0007669"/>
    <property type="project" value="UniProtKB-KW"/>
</dbReference>
<evidence type="ECO:0000256" key="6">
    <source>
        <dbReference type="ARBA" id="ARBA00044535"/>
    </source>
</evidence>
<dbReference type="InterPro" id="IPR001650">
    <property type="entry name" value="Helicase_C-like"/>
</dbReference>
<protein>
    <recommendedName>
        <fullName evidence="6">ATP-dependent DNA helicase RecQ</fullName>
    </recommendedName>
    <alternativeName>
        <fullName evidence="7">DNA 3'-5' helicase RecQ</fullName>
    </alternativeName>
</protein>
<dbReference type="CDD" id="cd17920">
    <property type="entry name" value="DEXHc_RecQ"/>
    <property type="match status" value="1"/>
</dbReference>
<dbReference type="Pfam" id="PF16124">
    <property type="entry name" value="RecQ_Zn_bind"/>
    <property type="match status" value="1"/>
</dbReference>
<dbReference type="Gene3D" id="1.10.10.10">
    <property type="entry name" value="Winged helix-like DNA-binding domain superfamily/Winged helix DNA-binding domain"/>
    <property type="match status" value="1"/>
</dbReference>
<dbReference type="GO" id="GO:0043138">
    <property type="term" value="F:3'-5' DNA helicase activity"/>
    <property type="evidence" value="ECO:0007669"/>
    <property type="project" value="TreeGrafter"/>
</dbReference>
<evidence type="ECO:0000256" key="4">
    <source>
        <dbReference type="ARBA" id="ARBA00022840"/>
    </source>
</evidence>
<feature type="domain" description="Helicase ATP-binding" evidence="8">
    <location>
        <begin position="24"/>
        <end position="191"/>
    </location>
</feature>
<evidence type="ECO:0000313" key="11">
    <source>
        <dbReference type="Proteomes" id="UP000253314"/>
    </source>
</evidence>
<dbReference type="SUPFAM" id="SSF52540">
    <property type="entry name" value="P-loop containing nucleoside triphosphate hydrolases"/>
    <property type="match status" value="1"/>
</dbReference>
<dbReference type="RefSeq" id="WP_113805227.1">
    <property type="nucleotide sequence ID" value="NZ_QOCW01000005.1"/>
</dbReference>
<evidence type="ECO:0000313" key="10">
    <source>
        <dbReference type="EMBL" id="RBW70320.1"/>
    </source>
</evidence>
<dbReference type="GO" id="GO:0030894">
    <property type="term" value="C:replisome"/>
    <property type="evidence" value="ECO:0007669"/>
    <property type="project" value="TreeGrafter"/>
</dbReference>
<evidence type="ECO:0000256" key="3">
    <source>
        <dbReference type="ARBA" id="ARBA00022806"/>
    </source>
</evidence>
<dbReference type="InterPro" id="IPR014001">
    <property type="entry name" value="Helicase_ATP-bd"/>
</dbReference>
<dbReference type="InterPro" id="IPR004589">
    <property type="entry name" value="DNA_helicase_ATP-dep_RecQ"/>
</dbReference>
<dbReference type="GO" id="GO:0006281">
    <property type="term" value="P:DNA repair"/>
    <property type="evidence" value="ECO:0007669"/>
    <property type="project" value="TreeGrafter"/>
</dbReference>
<evidence type="ECO:0000256" key="7">
    <source>
        <dbReference type="ARBA" id="ARBA00044550"/>
    </source>
</evidence>
<feature type="domain" description="Helicase C-terminal" evidence="9">
    <location>
        <begin position="215"/>
        <end position="361"/>
    </location>
</feature>
<dbReference type="GO" id="GO:0016787">
    <property type="term" value="F:hydrolase activity"/>
    <property type="evidence" value="ECO:0007669"/>
    <property type="project" value="UniProtKB-KW"/>
</dbReference>
<dbReference type="GO" id="GO:0006310">
    <property type="term" value="P:DNA recombination"/>
    <property type="evidence" value="ECO:0007669"/>
    <property type="project" value="InterPro"/>
</dbReference>
<dbReference type="SMART" id="SM00490">
    <property type="entry name" value="HELICc"/>
    <property type="match status" value="1"/>
</dbReference>
<dbReference type="NCBIfam" id="TIGR00614">
    <property type="entry name" value="recQ_fam"/>
    <property type="match status" value="1"/>
</dbReference>
<evidence type="ECO:0000259" key="9">
    <source>
        <dbReference type="PROSITE" id="PS51194"/>
    </source>
</evidence>
<dbReference type="GO" id="GO:0043590">
    <property type="term" value="C:bacterial nucleoid"/>
    <property type="evidence" value="ECO:0007669"/>
    <property type="project" value="TreeGrafter"/>
</dbReference>
<dbReference type="Gene3D" id="3.40.50.300">
    <property type="entry name" value="P-loop containing nucleotide triphosphate hydrolases"/>
    <property type="match status" value="2"/>
</dbReference>
<dbReference type="InterPro" id="IPR032284">
    <property type="entry name" value="RecQ_Zn-bd"/>
</dbReference>
<dbReference type="AlphaFoldDB" id="A0A366XVA8"/>
<dbReference type="SMART" id="SM00487">
    <property type="entry name" value="DEXDc"/>
    <property type="match status" value="1"/>
</dbReference>
<accession>A0A366XVA8</accession>
<keyword evidence="3 10" id="KW-0347">Helicase</keyword>
<dbReference type="InterPro" id="IPR002464">
    <property type="entry name" value="DNA/RNA_helicase_DEAH_CS"/>
</dbReference>
<evidence type="ECO:0000259" key="8">
    <source>
        <dbReference type="PROSITE" id="PS51192"/>
    </source>
</evidence>